<evidence type="ECO:0000313" key="1">
    <source>
        <dbReference type="EMBL" id="KAG7533685.1"/>
    </source>
</evidence>
<proteinExistence type="predicted"/>
<evidence type="ECO:0000313" key="2">
    <source>
        <dbReference type="Proteomes" id="UP000694240"/>
    </source>
</evidence>
<sequence>MRKLRTAMTTAKVEAQQVVGQVLEMQAPTLADDIAAGRETSLEKSVQLALVCRQVAATAVTAGIVQEIPKRYPRIFLLANKAY</sequence>
<gene>
    <name evidence="1" type="ORF">ISN45_Aa08g012940</name>
</gene>
<dbReference type="EMBL" id="JAEFBK010000013">
    <property type="protein sequence ID" value="KAG7533685.1"/>
    <property type="molecule type" value="Genomic_DNA"/>
</dbReference>
<reference evidence="1 2" key="1">
    <citation type="submission" date="2020-12" db="EMBL/GenBank/DDBJ databases">
        <title>Concerted genomic and epigenomic changes stabilize Arabidopsis allopolyploids.</title>
        <authorList>
            <person name="Chen Z."/>
        </authorList>
    </citation>
    <scope>NUCLEOTIDE SEQUENCE [LARGE SCALE GENOMIC DNA]</scope>
    <source>
        <strain evidence="1">Allo738</strain>
        <tissue evidence="1">Leaf</tissue>
    </source>
</reference>
<dbReference type="Proteomes" id="UP000694240">
    <property type="component" value="Chromosome 13"/>
</dbReference>
<keyword evidence="2" id="KW-1185">Reference proteome</keyword>
<comment type="caution">
    <text evidence="1">The sequence shown here is derived from an EMBL/GenBank/DDBJ whole genome shotgun (WGS) entry which is preliminary data.</text>
</comment>
<accession>A0A8T1XIQ5</accession>
<name>A0A8T1XIQ5_9BRAS</name>
<dbReference type="AlphaFoldDB" id="A0A8T1XIQ5"/>
<protein>
    <submittedName>
        <fullName evidence="1">Uncharacterized protein</fullName>
    </submittedName>
</protein>
<organism evidence="1 2">
    <name type="scientific">Arabidopsis thaliana x Arabidopsis arenosa</name>
    <dbReference type="NCBI Taxonomy" id="1240361"/>
    <lineage>
        <taxon>Eukaryota</taxon>
        <taxon>Viridiplantae</taxon>
        <taxon>Streptophyta</taxon>
        <taxon>Embryophyta</taxon>
        <taxon>Tracheophyta</taxon>
        <taxon>Spermatophyta</taxon>
        <taxon>Magnoliopsida</taxon>
        <taxon>eudicotyledons</taxon>
        <taxon>Gunneridae</taxon>
        <taxon>Pentapetalae</taxon>
        <taxon>rosids</taxon>
        <taxon>malvids</taxon>
        <taxon>Brassicales</taxon>
        <taxon>Brassicaceae</taxon>
        <taxon>Camelineae</taxon>
        <taxon>Arabidopsis</taxon>
    </lineage>
</organism>